<reference evidence="2" key="1">
    <citation type="journal article" date="2022" name="Int. J. Mol. Sci.">
        <title>Draft Genome of Tanacetum Coccineum: Genomic Comparison of Closely Related Tanacetum-Family Plants.</title>
        <authorList>
            <person name="Yamashiro T."/>
            <person name="Shiraishi A."/>
            <person name="Nakayama K."/>
            <person name="Satake H."/>
        </authorList>
    </citation>
    <scope>NUCLEOTIDE SEQUENCE</scope>
</reference>
<dbReference type="EMBL" id="BQNB010016588">
    <property type="protein sequence ID" value="GJT53453.1"/>
    <property type="molecule type" value="Genomic_DNA"/>
</dbReference>
<protein>
    <submittedName>
        <fullName evidence="2">Uncharacterized protein</fullName>
    </submittedName>
</protein>
<evidence type="ECO:0000256" key="1">
    <source>
        <dbReference type="SAM" id="MobiDB-lite"/>
    </source>
</evidence>
<dbReference type="Proteomes" id="UP001151760">
    <property type="component" value="Unassembled WGS sequence"/>
</dbReference>
<feature type="compositionally biased region" description="Acidic residues" evidence="1">
    <location>
        <begin position="221"/>
        <end position="243"/>
    </location>
</feature>
<comment type="caution">
    <text evidence="2">The sequence shown here is derived from an EMBL/GenBank/DDBJ whole genome shotgun (WGS) entry which is preliminary data.</text>
</comment>
<feature type="region of interest" description="Disordered" evidence="1">
    <location>
        <begin position="119"/>
        <end position="152"/>
    </location>
</feature>
<gene>
    <name evidence="2" type="ORF">Tco_0988507</name>
</gene>
<organism evidence="2 3">
    <name type="scientific">Tanacetum coccineum</name>
    <dbReference type="NCBI Taxonomy" id="301880"/>
    <lineage>
        <taxon>Eukaryota</taxon>
        <taxon>Viridiplantae</taxon>
        <taxon>Streptophyta</taxon>
        <taxon>Embryophyta</taxon>
        <taxon>Tracheophyta</taxon>
        <taxon>Spermatophyta</taxon>
        <taxon>Magnoliopsida</taxon>
        <taxon>eudicotyledons</taxon>
        <taxon>Gunneridae</taxon>
        <taxon>Pentapetalae</taxon>
        <taxon>asterids</taxon>
        <taxon>campanulids</taxon>
        <taxon>Asterales</taxon>
        <taxon>Asteraceae</taxon>
        <taxon>Asteroideae</taxon>
        <taxon>Anthemideae</taxon>
        <taxon>Anthemidinae</taxon>
        <taxon>Tanacetum</taxon>
    </lineage>
</organism>
<evidence type="ECO:0000313" key="2">
    <source>
        <dbReference type="EMBL" id="GJT53453.1"/>
    </source>
</evidence>
<feature type="compositionally biased region" description="Low complexity" evidence="1">
    <location>
        <begin position="121"/>
        <end position="130"/>
    </location>
</feature>
<sequence>MDVPFWGIRFFGMEQPDSLEAAPQSLGQAPPSPDYVPGLEHPPFVILSIRLFSYLVLLIYDVTLLDPYSAVTLFGGVTDWYQSQGYRELVMSPYTVTYTSISSEDVPFWGIRFFDMEQPDSPEAAPQSPGQAPPSPDYVPGLEHPPLPDYVPGLEELERAPLIYVPKPEYPEYLVPSEDEAPMEDQPLPDDTSPAALSLGYIADSDPEKDLEEDHANRRDDDDDGDDEEEEDEEDEENEEEEEHLALADSNDVPLAADPVEVDRLLAIPTPPPSLLSPWSSPLPQIPSLPLPLPSPPTSPTYVEAPLSYRAAKIRWRAASPSTHQPSEISSPLLLLPSTTHRDDIPEADMPLRKRACFTAPTSRYKVGESSSAVAASIRASESRAMTSIGEVSIWRRERRYILSMASSYEHEAVIARQAWSHSESKIQAMEAQIRALQRDVDVLQRLRIKDEDRVTAHIQHDHDRFGDLVRAAEIGP</sequence>
<keyword evidence="3" id="KW-1185">Reference proteome</keyword>
<feature type="compositionally biased region" description="Basic and acidic residues" evidence="1">
    <location>
        <begin position="206"/>
        <end position="220"/>
    </location>
</feature>
<evidence type="ECO:0000313" key="3">
    <source>
        <dbReference type="Proteomes" id="UP001151760"/>
    </source>
</evidence>
<accession>A0ABQ5ERL9</accession>
<name>A0ABQ5ERL9_9ASTR</name>
<proteinExistence type="predicted"/>
<feature type="region of interest" description="Disordered" evidence="1">
    <location>
        <begin position="205"/>
        <end position="254"/>
    </location>
</feature>
<feature type="compositionally biased region" description="Pro residues" evidence="1">
    <location>
        <begin position="131"/>
        <end position="149"/>
    </location>
</feature>
<feature type="region of interest" description="Disordered" evidence="1">
    <location>
        <begin position="179"/>
        <end position="198"/>
    </location>
</feature>
<reference evidence="2" key="2">
    <citation type="submission" date="2022-01" db="EMBL/GenBank/DDBJ databases">
        <authorList>
            <person name="Yamashiro T."/>
            <person name="Shiraishi A."/>
            <person name="Satake H."/>
            <person name="Nakayama K."/>
        </authorList>
    </citation>
    <scope>NUCLEOTIDE SEQUENCE</scope>
</reference>